<accession>A0A6P8AM70</accession>
<feature type="region of interest" description="Disordered" evidence="1">
    <location>
        <begin position="237"/>
        <end position="258"/>
    </location>
</feature>
<dbReference type="GeneID" id="41967381"/>
<proteinExistence type="predicted"/>
<dbReference type="AlphaFoldDB" id="A0A6P8AM70"/>
<reference evidence="3" key="3">
    <citation type="submission" date="2025-08" db="UniProtKB">
        <authorList>
            <consortium name="RefSeq"/>
        </authorList>
    </citation>
    <scope>IDENTIFICATION</scope>
    <source>
        <strain evidence="3">NI907</strain>
    </source>
</reference>
<dbReference type="RefSeq" id="XP_030975996.1">
    <property type="nucleotide sequence ID" value="XM_031132478.1"/>
</dbReference>
<evidence type="ECO:0000313" key="3">
    <source>
        <dbReference type="RefSeq" id="XP_030975996.1"/>
    </source>
</evidence>
<organism evidence="2 3">
    <name type="scientific">Pyricularia grisea</name>
    <name type="common">Crabgrass-specific blast fungus</name>
    <name type="synonym">Magnaporthe grisea</name>
    <dbReference type="NCBI Taxonomy" id="148305"/>
    <lineage>
        <taxon>Eukaryota</taxon>
        <taxon>Fungi</taxon>
        <taxon>Dikarya</taxon>
        <taxon>Ascomycota</taxon>
        <taxon>Pezizomycotina</taxon>
        <taxon>Sordariomycetes</taxon>
        <taxon>Sordariomycetidae</taxon>
        <taxon>Magnaporthales</taxon>
        <taxon>Pyriculariaceae</taxon>
        <taxon>Pyricularia</taxon>
    </lineage>
</organism>
<gene>
    <name evidence="3" type="ORF">PgNI_12531</name>
</gene>
<evidence type="ECO:0000313" key="2">
    <source>
        <dbReference type="Proteomes" id="UP000515153"/>
    </source>
</evidence>
<protein>
    <submittedName>
        <fullName evidence="3">Uncharacterized protein</fullName>
    </submittedName>
</protein>
<dbReference type="KEGG" id="pgri:PgNI_12531"/>
<reference evidence="3" key="1">
    <citation type="journal article" date="2019" name="Mol. Biol. Evol.">
        <title>Blast fungal genomes show frequent chromosomal changes, gene gains and losses, and effector gene turnover.</title>
        <authorList>
            <person name="Gomez Luciano L.B."/>
            <person name="Jason Tsai I."/>
            <person name="Chuma I."/>
            <person name="Tosa Y."/>
            <person name="Chen Y.H."/>
            <person name="Li J.Y."/>
            <person name="Li M.Y."/>
            <person name="Jade Lu M.Y."/>
            <person name="Nakayashiki H."/>
            <person name="Li W.H."/>
        </authorList>
    </citation>
    <scope>NUCLEOTIDE SEQUENCE</scope>
    <source>
        <strain evidence="3">NI907</strain>
    </source>
</reference>
<dbReference type="Proteomes" id="UP000515153">
    <property type="component" value="Unplaced"/>
</dbReference>
<sequence length="258" mass="28485">MNPQCVSPNGDNGSKWGSGSSACLSSSSDPIFAAEDSVIPTLDEVRQVYARSRSHWQNLLARAKSMRMREGTVNLSTIARNTPARCSASRSCLFSSSILVSSSMTRMGTLVLTCNFGNCWVILSITGSYCISNSATSATRNMCRKKLRMANVHRARRPLRQKWPPNRHVLLESYFDFTLPSATVDQSPTKRICDRRAPSVATSQTLCPNTTSEDHQLAHRLSDPLYPKSGFIATGETTITEKRSSAPMSEKMTQHETE</sequence>
<keyword evidence="2" id="KW-1185">Reference proteome</keyword>
<name>A0A6P8AM70_PYRGI</name>
<dbReference type="OrthoDB" id="5177142at2759"/>
<evidence type="ECO:0000256" key="1">
    <source>
        <dbReference type="SAM" id="MobiDB-lite"/>
    </source>
</evidence>
<reference evidence="3" key="2">
    <citation type="submission" date="2019-10" db="EMBL/GenBank/DDBJ databases">
        <authorList>
            <consortium name="NCBI Genome Project"/>
        </authorList>
    </citation>
    <scope>NUCLEOTIDE SEQUENCE</scope>
    <source>
        <strain evidence="3">NI907</strain>
    </source>
</reference>